<dbReference type="Proteomes" id="UP000675880">
    <property type="component" value="Unassembled WGS sequence"/>
</dbReference>
<evidence type="ECO:0000313" key="1">
    <source>
        <dbReference type="EMBL" id="CAE6744217.1"/>
    </source>
</evidence>
<accession>A0ABN7LDM9</accession>
<name>A0ABN7LDM9_9BACT</name>
<gene>
    <name evidence="1" type="ORF">NSPZN2_160060</name>
</gene>
<organism evidence="1 2">
    <name type="scientific">Nitrospira defluvii</name>
    <dbReference type="NCBI Taxonomy" id="330214"/>
    <lineage>
        <taxon>Bacteria</taxon>
        <taxon>Pseudomonadati</taxon>
        <taxon>Nitrospirota</taxon>
        <taxon>Nitrospiria</taxon>
        <taxon>Nitrospirales</taxon>
        <taxon>Nitrospiraceae</taxon>
        <taxon>Nitrospira</taxon>
    </lineage>
</organism>
<proteinExistence type="predicted"/>
<dbReference type="EMBL" id="CAJNBJ010000008">
    <property type="protein sequence ID" value="CAE6744217.1"/>
    <property type="molecule type" value="Genomic_DNA"/>
</dbReference>
<sequence length="343" mass="40089">MTTGVEVSKPSMEIRFQPALLQEVIDSFIEKTEREGDPTYYKEFHELADPIYEKFTLDDREAEFKKLYQYLFGIWGFSDIIRDAFNEFPELKARVGIVLVKGVLKEDQEGVDVLRKWGSVEHDLAKQFEEKGLKGVGIKLIPRRFYDPALTRYCRHELMHINDMLDPAFGYDPDTRVGQNPGEETLILHRYRILWNISVDSRLIAAGKEPMLQKEDRFKEFRSWYRKIPPAQLKSVFEGLWQTSYFTHSELVEMATDTLRILDRAVDVEGGEIPETQNKVMLMPGFPCPLCRFPTYTWVEDLETKLEGYILDFIRENHPGWDVEYGACDRCVEVYKLRADGVM</sequence>
<evidence type="ECO:0000313" key="2">
    <source>
        <dbReference type="Proteomes" id="UP000675880"/>
    </source>
</evidence>
<dbReference type="RefSeq" id="WP_213042124.1">
    <property type="nucleotide sequence ID" value="NZ_CAJNBJ010000008.1"/>
</dbReference>
<keyword evidence="2" id="KW-1185">Reference proteome</keyword>
<comment type="caution">
    <text evidence="1">The sequence shown here is derived from an EMBL/GenBank/DDBJ whole genome shotgun (WGS) entry which is preliminary data.</text>
</comment>
<protein>
    <submittedName>
        <fullName evidence="1">Uncharacterized protein</fullName>
    </submittedName>
</protein>
<reference evidence="1 2" key="1">
    <citation type="submission" date="2021-02" db="EMBL/GenBank/DDBJ databases">
        <authorList>
            <person name="Han P."/>
        </authorList>
    </citation>
    <scope>NUCLEOTIDE SEQUENCE [LARGE SCALE GENOMIC DNA]</scope>
    <source>
        <strain evidence="1">Candidatus Nitrospira sp. ZN2</strain>
    </source>
</reference>